<dbReference type="RefSeq" id="XP_022482571.1">
    <property type="nucleotide sequence ID" value="XM_022637570.1"/>
</dbReference>
<sequence>MGYSAMEDMGYSMLPADSPPENMATEVERSLRSRPNEVSGPIMYGRGDHDACENFLRFGLQGSEFTRKVEEVIGRPAFLLHQGPVIVHSSDRPTSWGINAAHPCRDGVSVFRTLS</sequence>
<dbReference type="GeneID" id="34582304"/>
<gene>
    <name evidence="3" type="ORF">PENARI_c063G03720</name>
    <name evidence="2" type="ORF">PENARI_c104G03845</name>
</gene>
<protein>
    <submittedName>
        <fullName evidence="2">Uncharacterized protein</fullName>
    </submittedName>
</protein>
<feature type="non-terminal residue" evidence="2">
    <location>
        <position position="115"/>
    </location>
</feature>
<feature type="region of interest" description="Disordered" evidence="1">
    <location>
        <begin position="1"/>
        <end position="39"/>
    </location>
</feature>
<evidence type="ECO:0000256" key="1">
    <source>
        <dbReference type="SAM" id="MobiDB-lite"/>
    </source>
</evidence>
<reference evidence="2 4" key="1">
    <citation type="journal article" date="2016" name="Sci. Rep.">
        <title>Penicillium arizonense, a new, genome sequenced fungal species, reveals a high chemical diversity in secreted metabolites.</title>
        <authorList>
            <person name="Grijseels S."/>
            <person name="Nielsen J.C."/>
            <person name="Randelovic M."/>
            <person name="Nielsen J."/>
            <person name="Nielsen K.F."/>
            <person name="Workman M."/>
            <person name="Frisvad J.C."/>
        </authorList>
    </citation>
    <scope>NUCLEOTIDE SEQUENCE [LARGE SCALE GENOMIC DNA]</scope>
    <source>
        <strain evidence="2 4">CBS 141311</strain>
    </source>
</reference>
<dbReference type="EMBL" id="LXJU01000104">
    <property type="protein sequence ID" value="OGE46819.1"/>
    <property type="molecule type" value="Genomic_DNA"/>
</dbReference>
<comment type="caution">
    <text evidence="2">The sequence shown here is derived from an EMBL/GenBank/DDBJ whole genome shotgun (WGS) entry which is preliminary data.</text>
</comment>
<dbReference type="EMBL" id="LXJU01000063">
    <property type="protein sequence ID" value="OGE47106.1"/>
    <property type="molecule type" value="Genomic_DNA"/>
</dbReference>
<feature type="compositionally biased region" description="Basic and acidic residues" evidence="1">
    <location>
        <begin position="26"/>
        <end position="35"/>
    </location>
</feature>
<dbReference type="AlphaFoldDB" id="A0A1F5L1H7"/>
<keyword evidence="4" id="KW-1185">Reference proteome</keyword>
<dbReference type="OrthoDB" id="4246676at2759"/>
<evidence type="ECO:0000313" key="4">
    <source>
        <dbReference type="Proteomes" id="UP000177622"/>
    </source>
</evidence>
<organism evidence="2 4">
    <name type="scientific">Penicillium arizonense</name>
    <dbReference type="NCBI Taxonomy" id="1835702"/>
    <lineage>
        <taxon>Eukaryota</taxon>
        <taxon>Fungi</taxon>
        <taxon>Dikarya</taxon>
        <taxon>Ascomycota</taxon>
        <taxon>Pezizomycotina</taxon>
        <taxon>Eurotiomycetes</taxon>
        <taxon>Eurotiomycetidae</taxon>
        <taxon>Eurotiales</taxon>
        <taxon>Aspergillaceae</taxon>
        <taxon>Penicillium</taxon>
    </lineage>
</organism>
<name>A0A1F5L1H7_PENAI</name>
<proteinExistence type="predicted"/>
<accession>A0A1F5L1H7</accession>
<evidence type="ECO:0000313" key="2">
    <source>
        <dbReference type="EMBL" id="OGE46819.1"/>
    </source>
</evidence>
<dbReference type="Proteomes" id="UP000177622">
    <property type="component" value="Unassembled WGS sequence"/>
</dbReference>
<evidence type="ECO:0000313" key="3">
    <source>
        <dbReference type="EMBL" id="OGE47106.1"/>
    </source>
</evidence>